<organism evidence="2 3">
    <name type="scientific">Actinokineospora soli</name>
    <dbReference type="NCBI Taxonomy" id="1048753"/>
    <lineage>
        <taxon>Bacteria</taxon>
        <taxon>Bacillati</taxon>
        <taxon>Actinomycetota</taxon>
        <taxon>Actinomycetes</taxon>
        <taxon>Pseudonocardiales</taxon>
        <taxon>Pseudonocardiaceae</taxon>
        <taxon>Actinokineospora</taxon>
    </lineage>
</organism>
<feature type="compositionally biased region" description="Low complexity" evidence="1">
    <location>
        <begin position="63"/>
        <end position="92"/>
    </location>
</feature>
<dbReference type="InterPro" id="IPR040442">
    <property type="entry name" value="Pyrv_kinase-like_dom_sf"/>
</dbReference>
<dbReference type="Pfam" id="PF13714">
    <property type="entry name" value="PEP_mutase"/>
    <property type="match status" value="1"/>
</dbReference>
<feature type="region of interest" description="Disordered" evidence="1">
    <location>
        <begin position="1"/>
        <end position="94"/>
    </location>
</feature>
<protein>
    <submittedName>
        <fullName evidence="2">Oxaloacetate decarboxylase</fullName>
    </submittedName>
</protein>
<feature type="compositionally biased region" description="Basic residues" evidence="1">
    <location>
        <begin position="1"/>
        <end position="27"/>
    </location>
</feature>
<dbReference type="InterPro" id="IPR015813">
    <property type="entry name" value="Pyrv/PenolPyrv_kinase-like_dom"/>
</dbReference>
<dbReference type="CDD" id="cd00377">
    <property type="entry name" value="ICL_PEPM"/>
    <property type="match status" value="1"/>
</dbReference>
<accession>A0ABW2TZ34</accession>
<dbReference type="EMBL" id="JBHTEY010000004">
    <property type="protein sequence ID" value="MFC7618182.1"/>
    <property type="molecule type" value="Genomic_DNA"/>
</dbReference>
<dbReference type="Gene3D" id="3.20.20.60">
    <property type="entry name" value="Phosphoenolpyruvate-binding domains"/>
    <property type="match status" value="1"/>
</dbReference>
<evidence type="ECO:0000256" key="1">
    <source>
        <dbReference type="SAM" id="MobiDB-lite"/>
    </source>
</evidence>
<dbReference type="InterPro" id="IPR039556">
    <property type="entry name" value="ICL/PEPM"/>
</dbReference>
<dbReference type="Gene3D" id="6.10.250.2750">
    <property type="match status" value="1"/>
</dbReference>
<dbReference type="PANTHER" id="PTHR42905:SF16">
    <property type="entry name" value="CARBOXYPHOSPHONOENOLPYRUVATE PHOSPHONOMUTASE-LIKE PROTEIN (AFU_ORTHOLOGUE AFUA_5G07230)"/>
    <property type="match status" value="1"/>
</dbReference>
<gene>
    <name evidence="2" type="ORF">ACFQV2_37145</name>
</gene>
<feature type="compositionally biased region" description="Basic and acidic residues" evidence="1">
    <location>
        <begin position="28"/>
        <end position="42"/>
    </location>
</feature>
<evidence type="ECO:0000313" key="2">
    <source>
        <dbReference type="EMBL" id="MFC7618182.1"/>
    </source>
</evidence>
<proteinExistence type="predicted"/>
<dbReference type="SUPFAM" id="SSF51621">
    <property type="entry name" value="Phosphoenolpyruvate/pyruvate domain"/>
    <property type="match status" value="1"/>
</dbReference>
<comment type="caution">
    <text evidence="2">The sequence shown here is derived from an EMBL/GenBank/DDBJ whole genome shotgun (WGS) entry which is preliminary data.</text>
</comment>
<dbReference type="PANTHER" id="PTHR42905">
    <property type="entry name" value="PHOSPHOENOLPYRUVATE CARBOXYLASE"/>
    <property type="match status" value="1"/>
</dbReference>
<name>A0ABW2TZ34_9PSEU</name>
<reference evidence="3" key="1">
    <citation type="journal article" date="2019" name="Int. J. Syst. Evol. Microbiol.">
        <title>The Global Catalogue of Microorganisms (GCM) 10K type strain sequencing project: providing services to taxonomists for standard genome sequencing and annotation.</title>
        <authorList>
            <consortium name="The Broad Institute Genomics Platform"/>
            <consortium name="The Broad Institute Genome Sequencing Center for Infectious Disease"/>
            <person name="Wu L."/>
            <person name="Ma J."/>
        </authorList>
    </citation>
    <scope>NUCLEOTIDE SEQUENCE [LARGE SCALE GENOMIC DNA]</scope>
    <source>
        <strain evidence="3">JCM 17695</strain>
    </source>
</reference>
<keyword evidence="3" id="KW-1185">Reference proteome</keyword>
<evidence type="ECO:0000313" key="3">
    <source>
        <dbReference type="Proteomes" id="UP001596512"/>
    </source>
</evidence>
<dbReference type="Proteomes" id="UP001596512">
    <property type="component" value="Unassembled WGS sequence"/>
</dbReference>
<sequence length="365" mass="38020">MRVVHHGRHPGQRLHRPRHHLRRRPSRTVHDPGERPERHPRPDPVPCTHRPDGTTTRANRVFPTPAAPASTTPADPRTAAPTARTSASRPTSGQATVIPEAYGADVTDQHAKHAAFRALHDDGVFVIPNPWDAGSARFLASLGFPALATTSAGLAFARGVPDGACGLDETLENAREIVDATELPVSADLGSGFDDPAETVRRAVGVGLVGGSVEDVVDGVVLSRDEAVERVAAAVEAADGLPFVLTARAENFLHGRRDLDDTIARLKAYADAGADVLYAPGLPDADAIAAVCRAVRPVNVLANGTLSVTELGALGVRRISVGSGLARAAWAGVANAAREIVEGGTFTALAAATPHAELNRLMGGG</sequence>